<keyword evidence="3" id="KW-1185">Reference proteome</keyword>
<dbReference type="eggNOG" id="ENOG5032BM8">
    <property type="taxonomic scope" value="Bacteria"/>
</dbReference>
<evidence type="ECO:0000313" key="3">
    <source>
        <dbReference type="Proteomes" id="UP000004664"/>
    </source>
</evidence>
<sequence>MTIQTYFGLDNDENSWLLVQRSEGTTVFLRRFKNTVDGLDELSKFIKSRCEKPRIYIKSTGCAALGLLKYLCGIPGIEVVFISQAGFKQYQTCLPKSIIRNSKATSFEAEILADCAERMI</sequence>
<feature type="domain" description="Transposase IS110-like N-terminal" evidence="1">
    <location>
        <begin position="13"/>
        <end position="117"/>
    </location>
</feature>
<dbReference type="GO" id="GO:0003677">
    <property type="term" value="F:DNA binding"/>
    <property type="evidence" value="ECO:0007669"/>
    <property type="project" value="InterPro"/>
</dbReference>
<dbReference type="InterPro" id="IPR002525">
    <property type="entry name" value="Transp_IS110-like_N"/>
</dbReference>
<dbReference type="EMBL" id="JH109152">
    <property type="protein sequence ID" value="EGW23244.1"/>
    <property type="molecule type" value="Genomic_DNA"/>
</dbReference>
<dbReference type="GO" id="GO:0004803">
    <property type="term" value="F:transposase activity"/>
    <property type="evidence" value="ECO:0007669"/>
    <property type="project" value="InterPro"/>
</dbReference>
<name>G3IQP4_METTV</name>
<dbReference type="AlphaFoldDB" id="G3IQP4"/>
<accession>G3IQP4</accession>
<gene>
    <name evidence="2" type="ORF">Mettu_2092</name>
</gene>
<dbReference type="Proteomes" id="UP000004664">
    <property type="component" value="Unassembled WGS sequence"/>
</dbReference>
<dbReference type="HOGENOM" id="CLU_2046977_0_0_6"/>
<evidence type="ECO:0000313" key="2">
    <source>
        <dbReference type="EMBL" id="EGW23244.1"/>
    </source>
</evidence>
<reference evidence="2 3" key="1">
    <citation type="submission" date="2011-06" db="EMBL/GenBank/DDBJ databases">
        <title>Genomic sequence of Methylobacter tundripaludum SV96.</title>
        <authorList>
            <consortium name="US DOE Joint Genome Institute"/>
            <person name="Lucas S."/>
            <person name="Han J."/>
            <person name="Lapidus A."/>
            <person name="Cheng J.-F."/>
            <person name="Goodwin L."/>
            <person name="Pitluck S."/>
            <person name="Held B."/>
            <person name="Detter J.C."/>
            <person name="Han C."/>
            <person name="Tapia R."/>
            <person name="Land M."/>
            <person name="Hauser L."/>
            <person name="Kyrpides N."/>
            <person name="Ivanova N."/>
            <person name="Ovchinnikova G."/>
            <person name="Pagani I."/>
            <person name="Klotz M.G."/>
            <person name="Dispirito A.A."/>
            <person name="Murrell J.C."/>
            <person name="Dunfield P."/>
            <person name="Kalyuzhnaya M.G."/>
            <person name="Svenning M."/>
            <person name="Trotsenko Y.A."/>
            <person name="Stein L.Y."/>
            <person name="Woyke T."/>
        </authorList>
    </citation>
    <scope>NUCLEOTIDE SEQUENCE [LARGE SCALE GENOMIC DNA]</scope>
    <source>
        <strain evidence="3">ATCC BAA-1195 / DSM 17260 / SV96</strain>
    </source>
</reference>
<dbReference type="Pfam" id="PF01548">
    <property type="entry name" value="DEDD_Tnp_IS110"/>
    <property type="match status" value="1"/>
</dbReference>
<evidence type="ECO:0000259" key="1">
    <source>
        <dbReference type="Pfam" id="PF01548"/>
    </source>
</evidence>
<dbReference type="OrthoDB" id="5569186at2"/>
<proteinExistence type="predicted"/>
<dbReference type="GO" id="GO:0006313">
    <property type="term" value="P:DNA transposition"/>
    <property type="evidence" value="ECO:0007669"/>
    <property type="project" value="InterPro"/>
</dbReference>
<dbReference type="RefSeq" id="WP_006891392.1">
    <property type="nucleotide sequence ID" value="NZ_JH109152.1"/>
</dbReference>
<protein>
    <recommendedName>
        <fullName evidence="1">Transposase IS110-like N-terminal domain-containing protein</fullName>
    </recommendedName>
</protein>
<dbReference type="STRING" id="697282.Mettu_2092"/>
<organism evidence="2 3">
    <name type="scientific">Methylobacter tundripaludum (strain ATCC BAA-1195 / DSM 17260 / SV96)</name>
    <dbReference type="NCBI Taxonomy" id="697282"/>
    <lineage>
        <taxon>Bacteria</taxon>
        <taxon>Pseudomonadati</taxon>
        <taxon>Pseudomonadota</taxon>
        <taxon>Gammaproteobacteria</taxon>
        <taxon>Methylococcales</taxon>
        <taxon>Methylococcaceae</taxon>
        <taxon>Methylobacter</taxon>
    </lineage>
</organism>